<evidence type="ECO:0000256" key="1">
    <source>
        <dbReference type="SAM" id="MobiDB-lite"/>
    </source>
</evidence>
<protein>
    <recommendedName>
        <fullName evidence="3">VWFD domain-containing protein</fullName>
    </recommendedName>
</protein>
<organism evidence="4 5">
    <name type="scientific">Batrachochytrium salamandrivorans</name>
    <dbReference type="NCBI Taxonomy" id="1357716"/>
    <lineage>
        <taxon>Eukaryota</taxon>
        <taxon>Fungi</taxon>
        <taxon>Fungi incertae sedis</taxon>
        <taxon>Chytridiomycota</taxon>
        <taxon>Chytridiomycota incertae sedis</taxon>
        <taxon>Chytridiomycetes</taxon>
        <taxon>Rhizophydiales</taxon>
        <taxon>Rhizophydiales incertae sedis</taxon>
        <taxon>Batrachochytrium</taxon>
    </lineage>
</organism>
<feature type="region of interest" description="Disordered" evidence="1">
    <location>
        <begin position="340"/>
        <end position="372"/>
    </location>
</feature>
<evidence type="ECO:0000259" key="3">
    <source>
        <dbReference type="PROSITE" id="PS51233"/>
    </source>
</evidence>
<dbReference type="EMBL" id="JAFCIX010000464">
    <property type="protein sequence ID" value="KAH6589423.1"/>
    <property type="molecule type" value="Genomic_DNA"/>
</dbReference>
<reference evidence="4 5" key="1">
    <citation type="submission" date="2021-02" db="EMBL/GenBank/DDBJ databases">
        <title>Variation within the Batrachochytrium salamandrivorans European outbreak.</title>
        <authorList>
            <person name="Kelly M."/>
            <person name="Pasmans F."/>
            <person name="Shea T.P."/>
            <person name="Munoz J.F."/>
            <person name="Carranza S."/>
            <person name="Cuomo C.A."/>
            <person name="Martel A."/>
        </authorList>
    </citation>
    <scope>NUCLEOTIDE SEQUENCE [LARGE SCALE GENOMIC DNA]</scope>
    <source>
        <strain evidence="4 5">AMFP18/2</strain>
    </source>
</reference>
<feature type="compositionally biased region" description="Pro residues" evidence="1">
    <location>
        <begin position="354"/>
        <end position="371"/>
    </location>
</feature>
<name>A0ABQ8EZK8_9FUNG</name>
<feature type="compositionally biased region" description="Low complexity" evidence="1">
    <location>
        <begin position="340"/>
        <end position="352"/>
    </location>
</feature>
<evidence type="ECO:0000313" key="5">
    <source>
        <dbReference type="Proteomes" id="UP001648503"/>
    </source>
</evidence>
<keyword evidence="2" id="KW-0732">Signal</keyword>
<evidence type="ECO:0000256" key="2">
    <source>
        <dbReference type="SAM" id="SignalP"/>
    </source>
</evidence>
<dbReference type="PROSITE" id="PS51233">
    <property type="entry name" value="VWFD"/>
    <property type="match status" value="1"/>
</dbReference>
<feature type="signal peptide" evidence="2">
    <location>
        <begin position="1"/>
        <end position="20"/>
    </location>
</feature>
<keyword evidence="5" id="KW-1185">Reference proteome</keyword>
<evidence type="ECO:0000313" key="4">
    <source>
        <dbReference type="EMBL" id="KAH6589423.1"/>
    </source>
</evidence>
<dbReference type="Proteomes" id="UP001648503">
    <property type="component" value="Unassembled WGS sequence"/>
</dbReference>
<feature type="domain" description="VWFD" evidence="3">
    <location>
        <begin position="104"/>
        <end position="287"/>
    </location>
</feature>
<sequence length="388" mass="42573">MLSRLIITFLYAAAIGSVSGAFLTFDPDPIVFKDIERPIRFSAKLNSKPTEEVTVYLQHRFMSMSTCMIVFNPDNWDVLQQITGVFAPLFVGSYDLPGQLASKTKLLAKAETNEVKTFDEISFSFNKPGWYKMVSTRDIEVQVFIDECTAGLPCIKKVLARYGSTAMGMDVSGPVKNINEYPPTYVTQNTNGLQYIPGPHGNHYKIDFPYGSVLNVVVLNNDGIMSLHVNLFLVAGYSSPGGFCNKIRDSSPDNRLIGSDGKSYTHEKENEVAAFVDSWRVKAKDVLTNPRARTLNLPARPGTVCKFPKNPPPKPTTTTVDLSKSTLYPTITYALSSTTITTSPSTTSTTSPYLPDPPAPGGYVRPPPPSPGGYVVDEIQRCFRPAGI</sequence>
<dbReference type="InterPro" id="IPR001846">
    <property type="entry name" value="VWF_type-D"/>
</dbReference>
<accession>A0ABQ8EZK8</accession>
<gene>
    <name evidence="4" type="ORF">BASA50_010076</name>
</gene>
<feature type="chain" id="PRO_5046104193" description="VWFD domain-containing protein" evidence="2">
    <location>
        <begin position="21"/>
        <end position="388"/>
    </location>
</feature>
<proteinExistence type="predicted"/>
<comment type="caution">
    <text evidence="4">The sequence shown here is derived from an EMBL/GenBank/DDBJ whole genome shotgun (WGS) entry which is preliminary data.</text>
</comment>